<proteinExistence type="predicted"/>
<dbReference type="EMBL" id="KZ857432">
    <property type="protein sequence ID" value="RDX45886.1"/>
    <property type="molecule type" value="Genomic_DNA"/>
</dbReference>
<dbReference type="AlphaFoldDB" id="A0A371D029"/>
<gene>
    <name evidence="1" type="ORF">OH76DRAFT_1407452</name>
</gene>
<organism evidence="1 2">
    <name type="scientific">Lentinus brumalis</name>
    <dbReference type="NCBI Taxonomy" id="2498619"/>
    <lineage>
        <taxon>Eukaryota</taxon>
        <taxon>Fungi</taxon>
        <taxon>Dikarya</taxon>
        <taxon>Basidiomycota</taxon>
        <taxon>Agaricomycotina</taxon>
        <taxon>Agaricomycetes</taxon>
        <taxon>Polyporales</taxon>
        <taxon>Polyporaceae</taxon>
        <taxon>Lentinus</taxon>
    </lineage>
</organism>
<accession>A0A371D029</accession>
<protein>
    <submittedName>
        <fullName evidence="1">Uncharacterized protein</fullName>
    </submittedName>
</protein>
<dbReference type="Proteomes" id="UP000256964">
    <property type="component" value="Unassembled WGS sequence"/>
</dbReference>
<keyword evidence="2" id="KW-1185">Reference proteome</keyword>
<evidence type="ECO:0000313" key="2">
    <source>
        <dbReference type="Proteomes" id="UP000256964"/>
    </source>
</evidence>
<name>A0A371D029_9APHY</name>
<evidence type="ECO:0000313" key="1">
    <source>
        <dbReference type="EMBL" id="RDX45886.1"/>
    </source>
</evidence>
<sequence>MRLEVPLSLYNARERTGTLAGSLRHRNWGQAYFALVFCLSLSIGRTKIRLRSRSRSPSISFQHHIFTVRYRRLRTAGHDMVALAPGDTVQRSESLQ</sequence>
<reference evidence="1 2" key="1">
    <citation type="journal article" date="2018" name="Biotechnol. Biofuels">
        <title>Integrative visual omics of the white-rot fungus Polyporus brumalis exposes the biotechnological potential of its oxidative enzymes for delignifying raw plant biomass.</title>
        <authorList>
            <person name="Miyauchi S."/>
            <person name="Rancon A."/>
            <person name="Drula E."/>
            <person name="Hage H."/>
            <person name="Chaduli D."/>
            <person name="Favel A."/>
            <person name="Grisel S."/>
            <person name="Henrissat B."/>
            <person name="Herpoel-Gimbert I."/>
            <person name="Ruiz-Duenas F.J."/>
            <person name="Chevret D."/>
            <person name="Hainaut M."/>
            <person name="Lin J."/>
            <person name="Wang M."/>
            <person name="Pangilinan J."/>
            <person name="Lipzen A."/>
            <person name="Lesage-Meessen L."/>
            <person name="Navarro D."/>
            <person name="Riley R."/>
            <person name="Grigoriev I.V."/>
            <person name="Zhou S."/>
            <person name="Raouche S."/>
            <person name="Rosso M.N."/>
        </authorList>
    </citation>
    <scope>NUCLEOTIDE SEQUENCE [LARGE SCALE GENOMIC DNA]</scope>
    <source>
        <strain evidence="1 2">BRFM 1820</strain>
    </source>
</reference>